<dbReference type="OMA" id="FTTKIVW"/>
<keyword evidence="2" id="KW-0812">Transmembrane</keyword>
<dbReference type="AlphaFoldDB" id="A0A076YV58"/>
<dbReference type="GO" id="GO:0008237">
    <property type="term" value="F:metallopeptidase activity"/>
    <property type="evidence" value="ECO:0007669"/>
    <property type="project" value="UniProtKB-KW"/>
</dbReference>
<evidence type="ECO:0000256" key="1">
    <source>
        <dbReference type="ARBA" id="ARBA00009067"/>
    </source>
</evidence>
<dbReference type="EMBL" id="MAWT01000043">
    <property type="protein sequence ID" value="OCM70770.1"/>
    <property type="molecule type" value="Genomic_DNA"/>
</dbReference>
<dbReference type="EMBL" id="LCVB01000013">
    <property type="protein sequence ID" value="KLJ30599.1"/>
    <property type="molecule type" value="Genomic_DNA"/>
</dbReference>
<proteinExistence type="inferred from homology"/>
<evidence type="ECO:0000313" key="11">
    <source>
        <dbReference type="Proteomes" id="UP000256718"/>
    </source>
</evidence>
<dbReference type="PANTHER" id="PTHR39430:SF1">
    <property type="entry name" value="PROTEASE"/>
    <property type="match status" value="1"/>
</dbReference>
<name>A0A076YV58_STRAG</name>
<dbReference type="Proteomes" id="UP000256718">
    <property type="component" value="Unassembled WGS sequence"/>
</dbReference>
<reference evidence="4 9" key="1">
    <citation type="journal article" date="2015" name="PLoS ONE">
        <title>Genomic analysis reveals the molecular basis for capsule loss in the group B streptococcus population.</title>
        <authorList>
            <consortium name="DEVANI Consortium"/>
            <person name="Rosini R."/>
            <person name="Campisi E."/>
            <person name="De Chiara M."/>
            <person name="Tettelin H."/>
            <person name="Rinaudo D."/>
            <person name="Toniolo C."/>
            <person name="Metruccio M."/>
            <person name="Guidotti S."/>
            <person name="Sorensen U.B."/>
            <person name="Kilian M."/>
            <person name="Ramirez M."/>
            <person name="Janulczyk R."/>
            <person name="Donati C."/>
            <person name="Grandi G."/>
            <person name="Margarit I."/>
        </authorList>
    </citation>
    <scope>NUCLEOTIDE SEQUENCE [LARGE SCALE GENOMIC DNA]</scope>
    <source>
        <strain evidence="4 9">ES-PW-063</strain>
    </source>
</reference>
<dbReference type="Proteomes" id="UP000268870">
    <property type="component" value="Chromosome"/>
</dbReference>
<comment type="similarity">
    <text evidence="1">Belongs to the UPF0177 family.</text>
</comment>
<evidence type="ECO:0000313" key="13">
    <source>
        <dbReference type="Proteomes" id="UP001230629"/>
    </source>
</evidence>
<keyword evidence="2" id="KW-0472">Membrane</keyword>
<sequence>MRESIFEETAKGKVSRHVLLTILLALILLFTADFLTYIIIELIISLDFWKLEWDSDIVQLIILLATSISTVMLFMWVKFKEKRPISSLGLFKEGALTELSRGWLVGSVLFGACLILTIISGSGVIETVRFTADKLIWFLIFAVGWQVQSASVEILCRGWLLPVSATKYSKIVSVSISSIFFGLLHSANNHVSLISIFNLCLFGLFLSLYVILKGNIWGACGIHGAWNCVQGSVFGIEVSGEPMLSNSLVHVKTYGADWISGGKFGVEGSMITSIVLIVACYWLYQKSNFPYD</sequence>
<evidence type="ECO:0000313" key="9">
    <source>
        <dbReference type="Proteomes" id="UP000035174"/>
    </source>
</evidence>
<reference evidence="6 10" key="2">
    <citation type="journal article" date="2016" name="Sci. Rep.">
        <title>Serotype IV Streptococcus agalactiae ST-452 has arisen from large genomic recombination events between CC23 and the hypervirulent CC17 lineages.</title>
        <authorList>
            <person name="Campisi E."/>
            <person name="Rinaudo C.D."/>
            <person name="Donati C."/>
            <person name="Barucco M."/>
            <person name="Torricelli G."/>
            <person name="Edwards M.S."/>
            <person name="Baker C.J."/>
            <person name="Margarit I."/>
            <person name="Rosini R."/>
        </authorList>
    </citation>
    <scope>NUCLEOTIDE SEQUENCE [LARGE SCALE GENOMIC DNA]</scope>
    <source>
        <strain evidence="6 10">CZ-PW-140</strain>
    </source>
</reference>
<gene>
    <name evidence="6" type="ORF">AX245_04320</name>
    <name evidence="7" type="ORF">C4618_08780</name>
    <name evidence="8" type="ORF">NCTC8184_01653</name>
    <name evidence="5" type="ORF">QP229_02785</name>
    <name evidence="4" type="ORF">WA45_01830</name>
</gene>
<evidence type="ECO:0000313" key="4">
    <source>
        <dbReference type="EMBL" id="KLJ30599.1"/>
    </source>
</evidence>
<keyword evidence="7" id="KW-0378">Hydrolase</keyword>
<dbReference type="Pfam" id="PF02517">
    <property type="entry name" value="Rce1-like"/>
    <property type="match status" value="1"/>
</dbReference>
<feature type="transmembrane region" description="Helical" evidence="2">
    <location>
        <begin position="264"/>
        <end position="284"/>
    </location>
</feature>
<dbReference type="Proteomes" id="UP000035174">
    <property type="component" value="Unassembled WGS sequence"/>
</dbReference>
<feature type="transmembrane region" description="Helical" evidence="2">
    <location>
        <begin position="102"/>
        <end position="123"/>
    </location>
</feature>
<dbReference type="GO" id="GO:0004175">
    <property type="term" value="F:endopeptidase activity"/>
    <property type="evidence" value="ECO:0007669"/>
    <property type="project" value="UniProtKB-ARBA"/>
</dbReference>
<protein>
    <submittedName>
        <fullName evidence="4">CAAX protease</fullName>
    </submittedName>
    <submittedName>
        <fullName evidence="7">CPBP family intramembrane metalloprotease</fullName>
    </submittedName>
    <submittedName>
        <fullName evidence="8">Protease, putative</fullName>
    </submittedName>
    <submittedName>
        <fullName evidence="5">Type II CAAX endopeptidase family protein</fullName>
    </submittedName>
</protein>
<reference evidence="7 11" key="3">
    <citation type="journal article" date="2018" name="Emerg. Microbes Infect.">
        <title>Phenotypic and molecular analysis of nontypeable Group B streptococci: identification of cps2a and hybrid cps2a/cps5 Group B streptococcal capsule gene clusters.</title>
        <authorList>
            <person name="Alhhazmi A."/>
            <person name="Tyrrell G.J."/>
        </authorList>
    </citation>
    <scope>NUCLEOTIDE SEQUENCE [LARGE SCALE GENOMIC DNA]</scope>
    <source>
        <strain evidence="7 11">PLGBS17</strain>
    </source>
</reference>
<keyword evidence="7" id="KW-0482">Metalloprotease</keyword>
<reference evidence="8 12" key="4">
    <citation type="submission" date="2018-12" db="EMBL/GenBank/DDBJ databases">
        <authorList>
            <consortium name="Pathogen Informatics"/>
        </authorList>
    </citation>
    <scope>NUCLEOTIDE SEQUENCE [LARGE SCALE GENOMIC DNA]</scope>
    <source>
        <strain evidence="8 12">NCTC8184</strain>
    </source>
</reference>
<feature type="transmembrane region" description="Helical" evidence="2">
    <location>
        <begin position="20"/>
        <end position="45"/>
    </location>
</feature>
<evidence type="ECO:0000313" key="10">
    <source>
        <dbReference type="Proteomes" id="UP000093122"/>
    </source>
</evidence>
<evidence type="ECO:0000313" key="6">
    <source>
        <dbReference type="EMBL" id="OCM70770.1"/>
    </source>
</evidence>
<accession>A0A076YV58</accession>
<dbReference type="KEGG" id="sage:EN72_05600"/>
<dbReference type="RefSeq" id="WP_001209260.1">
    <property type="nucleotide sequence ID" value="NZ_AP018935.1"/>
</dbReference>
<feature type="transmembrane region" description="Helical" evidence="2">
    <location>
        <begin position="57"/>
        <end position="77"/>
    </location>
</feature>
<dbReference type="InterPro" id="IPR003675">
    <property type="entry name" value="Rce1/LyrA-like_dom"/>
</dbReference>
<feature type="domain" description="CAAX prenyl protease 2/Lysostaphin resistance protein A-like" evidence="3">
    <location>
        <begin position="138"/>
        <end position="229"/>
    </location>
</feature>
<keyword evidence="2" id="KW-1133">Transmembrane helix</keyword>
<dbReference type="Proteomes" id="UP001230629">
    <property type="component" value="Unassembled WGS sequence"/>
</dbReference>
<dbReference type="EMBL" id="JASOIH010000001">
    <property type="protein sequence ID" value="MDK6898918.1"/>
    <property type="molecule type" value="Genomic_DNA"/>
</dbReference>
<feature type="transmembrane region" description="Helical" evidence="2">
    <location>
        <begin position="193"/>
        <end position="212"/>
    </location>
</feature>
<dbReference type="Proteomes" id="UP000093122">
    <property type="component" value="Unassembled WGS sequence"/>
</dbReference>
<evidence type="ECO:0000313" key="5">
    <source>
        <dbReference type="EMBL" id="MDK6898918.1"/>
    </source>
</evidence>
<evidence type="ECO:0000313" key="7">
    <source>
        <dbReference type="EMBL" id="RDY79801.1"/>
    </source>
</evidence>
<organism evidence="5 13">
    <name type="scientific">Streptococcus agalactiae</name>
    <dbReference type="NCBI Taxonomy" id="1311"/>
    <lineage>
        <taxon>Bacteria</taxon>
        <taxon>Bacillati</taxon>
        <taxon>Bacillota</taxon>
        <taxon>Bacilli</taxon>
        <taxon>Lactobacillales</taxon>
        <taxon>Streptococcaceae</taxon>
        <taxon>Streptococcus</taxon>
    </lineage>
</organism>
<dbReference type="PANTHER" id="PTHR39430">
    <property type="entry name" value="MEMBRANE-ASSOCIATED PROTEASE-RELATED"/>
    <property type="match status" value="1"/>
</dbReference>
<evidence type="ECO:0000259" key="3">
    <source>
        <dbReference type="Pfam" id="PF02517"/>
    </source>
</evidence>
<evidence type="ECO:0000313" key="12">
    <source>
        <dbReference type="Proteomes" id="UP000268870"/>
    </source>
</evidence>
<dbReference type="GO" id="GO:0080120">
    <property type="term" value="P:CAAX-box protein maturation"/>
    <property type="evidence" value="ECO:0007669"/>
    <property type="project" value="UniProtKB-ARBA"/>
</dbReference>
<evidence type="ECO:0000313" key="8">
    <source>
        <dbReference type="EMBL" id="VED65597.1"/>
    </source>
</evidence>
<evidence type="ECO:0000256" key="2">
    <source>
        <dbReference type="SAM" id="Phobius"/>
    </source>
</evidence>
<dbReference type="EMBL" id="QHGZ01000184">
    <property type="protein sequence ID" value="RDY79801.1"/>
    <property type="molecule type" value="Genomic_DNA"/>
</dbReference>
<reference evidence="5" key="5">
    <citation type="submission" date="2023-05" db="EMBL/GenBank/DDBJ databases">
        <title>Cataloging the Phylogenetic Diversity of Human Bladder Bacteria.</title>
        <authorList>
            <person name="Du J."/>
        </authorList>
    </citation>
    <scope>NUCLEOTIDE SEQUENCE</scope>
    <source>
        <strain evidence="5">UMB8703</strain>
    </source>
</reference>
<keyword evidence="4" id="KW-0645">Protease</keyword>
<dbReference type="GO" id="GO:0006508">
    <property type="term" value="P:proteolysis"/>
    <property type="evidence" value="ECO:0007669"/>
    <property type="project" value="UniProtKB-KW"/>
</dbReference>
<dbReference type="EMBL" id="LR134265">
    <property type="protein sequence ID" value="VED65597.1"/>
    <property type="molecule type" value="Genomic_DNA"/>
</dbReference>